<keyword evidence="2" id="KW-1185">Reference proteome</keyword>
<accession>A0A4Y9LYS5</accession>
<protein>
    <submittedName>
        <fullName evidence="1">Uncharacterized protein</fullName>
    </submittedName>
</protein>
<dbReference type="AlphaFoldDB" id="A0A4Y9LYS5"/>
<gene>
    <name evidence="1" type="ORF">E4K65_14600</name>
</gene>
<evidence type="ECO:0000313" key="2">
    <source>
        <dbReference type="Proteomes" id="UP000297966"/>
    </source>
</evidence>
<evidence type="ECO:0000313" key="1">
    <source>
        <dbReference type="EMBL" id="TFV48044.1"/>
    </source>
</evidence>
<dbReference type="OrthoDB" id="8253340at2"/>
<reference evidence="1 2" key="1">
    <citation type="submission" date="2019-03" db="EMBL/GenBank/DDBJ databases">
        <title>Bradyrhizobium diversity isolated from nodules of Chamaecrista fasciculata.</title>
        <authorList>
            <person name="Klepa M.S."/>
            <person name="Urquiaga M.O."/>
            <person name="Hungria M."/>
            <person name="Delamuta J.R."/>
        </authorList>
    </citation>
    <scope>NUCLEOTIDE SEQUENCE [LARGE SCALE GENOMIC DNA]</scope>
    <source>
        <strain evidence="1 2">CNPSo 3448</strain>
    </source>
</reference>
<dbReference type="EMBL" id="SPQT01000006">
    <property type="protein sequence ID" value="TFV48044.1"/>
    <property type="molecule type" value="Genomic_DNA"/>
</dbReference>
<name>A0A4Y9LYS5_9BRAD</name>
<dbReference type="RefSeq" id="WP_135174759.1">
    <property type="nucleotide sequence ID" value="NZ_SPQT01000006.1"/>
</dbReference>
<organism evidence="1 2">
    <name type="scientific">Bradyrhizobium niftali</name>
    <dbReference type="NCBI Taxonomy" id="2560055"/>
    <lineage>
        <taxon>Bacteria</taxon>
        <taxon>Pseudomonadati</taxon>
        <taxon>Pseudomonadota</taxon>
        <taxon>Alphaproteobacteria</taxon>
        <taxon>Hyphomicrobiales</taxon>
        <taxon>Nitrobacteraceae</taxon>
        <taxon>Bradyrhizobium</taxon>
    </lineage>
</organism>
<proteinExistence type="predicted"/>
<comment type="caution">
    <text evidence="1">The sequence shown here is derived from an EMBL/GenBank/DDBJ whole genome shotgun (WGS) entry which is preliminary data.</text>
</comment>
<sequence>MAMAKDLAAASEGWPACYVIAGNGEAIIGESNRAIQCVAEHTLEPARAFGSEVYLLHEQEPHALAWSTRLDLAHRLTELAREAALVILARTVEPKALTWTVEHTATMERLVTDGRRLMFDAGCRIFDGNRASQLSVQAEIDDNQDADEAVETGLQISSLPEGELEFDYCGIRAKGYHDSEGFVVSAGSEARNLETTSLRRNIKTLRADLLKKGIVVPIAGVEDRLRFRVAWTFFSAAVAAKFVAGAHVAGTKWVRRRKPITGAK</sequence>
<dbReference type="Proteomes" id="UP000297966">
    <property type="component" value="Unassembled WGS sequence"/>
</dbReference>